<evidence type="ECO:0000256" key="4">
    <source>
        <dbReference type="ARBA" id="ARBA00036311"/>
    </source>
</evidence>
<dbReference type="OrthoDB" id="6418769at2759"/>
<dbReference type="GO" id="GO:0003993">
    <property type="term" value="F:acid phosphatase activity"/>
    <property type="evidence" value="ECO:0007669"/>
    <property type="project" value="UniProtKB-EC"/>
</dbReference>
<dbReference type="AlphaFoldDB" id="A0A443RX74"/>
<comment type="caution">
    <text evidence="7">The sequence shown here is derived from an EMBL/GenBank/DDBJ whole genome shotgun (WGS) entry which is preliminary data.</text>
</comment>
<evidence type="ECO:0000256" key="2">
    <source>
        <dbReference type="ARBA" id="ARBA00005375"/>
    </source>
</evidence>
<keyword evidence="8" id="KW-1185">Reference proteome</keyword>
<comment type="catalytic activity">
    <reaction evidence="4">
        <text>3-O-[beta-D-GlcA-(1-&gt;3)-beta-D-Gal-(1-&gt;3)-beta-D-Gal-(1-&gt;4)-beta-D-2-O-P-Xyl]-L-seryl-[protein] + H2O = 3-O-(beta-D-GlcA-(1-&gt;3)-beta-D-Gal-(1-&gt;3)-beta-D-Gal-(1-&gt;4)-beta-D-Xyl)-L-seryl-[protein] + phosphate</text>
        <dbReference type="Rhea" id="RHEA:56512"/>
        <dbReference type="Rhea" id="RHEA-COMP:12573"/>
        <dbReference type="Rhea" id="RHEA-COMP:14559"/>
        <dbReference type="ChEBI" id="CHEBI:15377"/>
        <dbReference type="ChEBI" id="CHEBI:43474"/>
        <dbReference type="ChEBI" id="CHEBI:132093"/>
        <dbReference type="ChEBI" id="CHEBI:140495"/>
    </reaction>
</comment>
<dbReference type="PANTHER" id="PTHR11567:SF110">
    <property type="entry name" value="2-PHOSPHOXYLOSE PHOSPHATASE 1"/>
    <property type="match status" value="1"/>
</dbReference>
<dbReference type="InterPro" id="IPR000560">
    <property type="entry name" value="His_Pase_clade-2"/>
</dbReference>
<comment type="similarity">
    <text evidence="2">Belongs to the histidine acid phosphatase family.</text>
</comment>
<dbReference type="Proteomes" id="UP000288716">
    <property type="component" value="Unassembled WGS sequence"/>
</dbReference>
<dbReference type="SUPFAM" id="SSF53254">
    <property type="entry name" value="Phosphoglycerate mutase-like"/>
    <property type="match status" value="1"/>
</dbReference>
<evidence type="ECO:0000313" key="7">
    <source>
        <dbReference type="EMBL" id="RWS19956.1"/>
    </source>
</evidence>
<dbReference type="InterPro" id="IPR050645">
    <property type="entry name" value="Histidine_acid_phosphatase"/>
</dbReference>
<dbReference type="Gene3D" id="3.40.50.1240">
    <property type="entry name" value="Phosphoglycerate mutase-like"/>
    <property type="match status" value="1"/>
</dbReference>
<dbReference type="VEuPathDB" id="VectorBase:LDEU012084"/>
<evidence type="ECO:0000256" key="5">
    <source>
        <dbReference type="ARBA" id="ARBA00040357"/>
    </source>
</evidence>
<evidence type="ECO:0000256" key="3">
    <source>
        <dbReference type="ARBA" id="ARBA00022801"/>
    </source>
</evidence>
<gene>
    <name evidence="7" type="ORF">B4U80_12183</name>
</gene>
<evidence type="ECO:0000256" key="1">
    <source>
        <dbReference type="ARBA" id="ARBA00000032"/>
    </source>
</evidence>
<dbReference type="CDD" id="cd07061">
    <property type="entry name" value="HP_HAP_like"/>
    <property type="match status" value="1"/>
</dbReference>
<evidence type="ECO:0000313" key="8">
    <source>
        <dbReference type="Proteomes" id="UP000288716"/>
    </source>
</evidence>
<dbReference type="STRING" id="299467.A0A443RX74"/>
<dbReference type="PROSITE" id="PS00616">
    <property type="entry name" value="HIS_ACID_PHOSPHAT_1"/>
    <property type="match status" value="1"/>
</dbReference>
<dbReference type="InterPro" id="IPR029033">
    <property type="entry name" value="His_PPase_superfam"/>
</dbReference>
<feature type="non-terminal residue" evidence="7">
    <location>
        <position position="1"/>
    </location>
</feature>
<dbReference type="EMBL" id="NCKV01021254">
    <property type="protein sequence ID" value="RWS19956.1"/>
    <property type="molecule type" value="Genomic_DNA"/>
</dbReference>
<accession>A0A443RX74</accession>
<dbReference type="PANTHER" id="PTHR11567">
    <property type="entry name" value="ACID PHOSPHATASE-RELATED"/>
    <property type="match status" value="1"/>
</dbReference>
<evidence type="ECO:0000256" key="6">
    <source>
        <dbReference type="ARBA" id="ARBA00041499"/>
    </source>
</evidence>
<dbReference type="InterPro" id="IPR033379">
    <property type="entry name" value="Acid_Pase_AS"/>
</dbReference>
<dbReference type="Pfam" id="PF00328">
    <property type="entry name" value="His_Phos_2"/>
    <property type="match status" value="1"/>
</dbReference>
<organism evidence="7 8">
    <name type="scientific">Leptotrombidium deliense</name>
    <dbReference type="NCBI Taxonomy" id="299467"/>
    <lineage>
        <taxon>Eukaryota</taxon>
        <taxon>Metazoa</taxon>
        <taxon>Ecdysozoa</taxon>
        <taxon>Arthropoda</taxon>
        <taxon>Chelicerata</taxon>
        <taxon>Arachnida</taxon>
        <taxon>Acari</taxon>
        <taxon>Acariformes</taxon>
        <taxon>Trombidiformes</taxon>
        <taxon>Prostigmata</taxon>
        <taxon>Anystina</taxon>
        <taxon>Parasitengona</taxon>
        <taxon>Trombiculoidea</taxon>
        <taxon>Trombiculidae</taxon>
        <taxon>Leptotrombidium</taxon>
    </lineage>
</organism>
<name>A0A443RX74_9ACAR</name>
<sequence>LIIKTVLLGVTANIILGESDRFKKHLKSVILVPRHGDRTPLITWDDDPNALYWMKYGLGGLTKEGEERMRHLGKFLRKRYESLWPTKDKLYIRSNRQKRCIESIQYLITGAYNEDFIAKPVNIHNVPLEDDIMLSFDSRCPAFDLETARVLNTPETKQWLKHYEIYVK</sequence>
<proteinExistence type="inferred from homology"/>
<reference evidence="7 8" key="1">
    <citation type="journal article" date="2018" name="Gigascience">
        <title>Genomes of trombidid mites reveal novel predicted allergens and laterally-transferred genes associated with secondary metabolism.</title>
        <authorList>
            <person name="Dong X."/>
            <person name="Chaisiri K."/>
            <person name="Xia D."/>
            <person name="Armstrong S.D."/>
            <person name="Fang Y."/>
            <person name="Donnelly M.J."/>
            <person name="Kadowaki T."/>
            <person name="McGarry J.W."/>
            <person name="Darby A.C."/>
            <person name="Makepeace B.L."/>
        </authorList>
    </citation>
    <scope>NUCLEOTIDE SEQUENCE [LARGE SCALE GENOMIC DNA]</scope>
    <source>
        <strain evidence="7">UoL-UT</strain>
    </source>
</reference>
<protein>
    <recommendedName>
        <fullName evidence="5">2-phosphoxylose phosphatase 1</fullName>
    </recommendedName>
    <alternativeName>
        <fullName evidence="6">Acid phosphatase-like protein 2</fullName>
    </alternativeName>
</protein>
<comment type="catalytic activity">
    <reaction evidence="1">
        <text>a phosphate monoester + H2O = an alcohol + phosphate</text>
        <dbReference type="Rhea" id="RHEA:15017"/>
        <dbReference type="ChEBI" id="CHEBI:15377"/>
        <dbReference type="ChEBI" id="CHEBI:30879"/>
        <dbReference type="ChEBI" id="CHEBI:43474"/>
        <dbReference type="ChEBI" id="CHEBI:67140"/>
        <dbReference type="EC" id="3.1.3.2"/>
    </reaction>
</comment>
<keyword evidence="3" id="KW-0378">Hydrolase</keyword>